<accession>A0AAW9CMP6</accession>
<keyword evidence="1" id="KW-1133">Transmembrane helix</keyword>
<evidence type="ECO:0000256" key="1">
    <source>
        <dbReference type="SAM" id="Phobius"/>
    </source>
</evidence>
<evidence type="ECO:0008006" key="4">
    <source>
        <dbReference type="Google" id="ProtNLM"/>
    </source>
</evidence>
<feature type="transmembrane region" description="Helical" evidence="1">
    <location>
        <begin position="20"/>
        <end position="42"/>
    </location>
</feature>
<organism evidence="2 3">
    <name type="scientific">Burkholderia thailandensis</name>
    <dbReference type="NCBI Taxonomy" id="57975"/>
    <lineage>
        <taxon>Bacteria</taxon>
        <taxon>Pseudomonadati</taxon>
        <taxon>Pseudomonadota</taxon>
        <taxon>Betaproteobacteria</taxon>
        <taxon>Burkholderiales</taxon>
        <taxon>Burkholderiaceae</taxon>
        <taxon>Burkholderia</taxon>
        <taxon>pseudomallei group</taxon>
    </lineage>
</organism>
<evidence type="ECO:0000313" key="3">
    <source>
        <dbReference type="Proteomes" id="UP001272137"/>
    </source>
</evidence>
<comment type="caution">
    <text evidence="2">The sequence shown here is derived from an EMBL/GenBank/DDBJ whole genome shotgun (WGS) entry which is preliminary data.</text>
</comment>
<feature type="transmembrane region" description="Helical" evidence="1">
    <location>
        <begin position="48"/>
        <end position="68"/>
    </location>
</feature>
<proteinExistence type="predicted"/>
<keyword evidence="1" id="KW-0812">Transmembrane</keyword>
<gene>
    <name evidence="2" type="ORF">C7S16_6204</name>
</gene>
<protein>
    <recommendedName>
        <fullName evidence="4">DUF2964 family protein</fullName>
    </recommendedName>
</protein>
<reference evidence="2" key="1">
    <citation type="submission" date="2018-08" db="EMBL/GenBank/DDBJ databases">
        <title>Identification of Burkholderia cepacia strains that express a Burkholderia pseudomallei-like capsular polysaccharide.</title>
        <authorList>
            <person name="Burtnick M.N."/>
            <person name="Vongsouvath M."/>
            <person name="Newton P."/>
            <person name="Wuthiekanun V."/>
            <person name="Limmathurotsakul D."/>
            <person name="Brett P.J."/>
            <person name="Chantratita N."/>
            <person name="Dance D.A."/>
        </authorList>
    </citation>
    <scope>NUCLEOTIDE SEQUENCE</scope>
    <source>
        <strain evidence="2">SBXCC001</strain>
    </source>
</reference>
<dbReference type="Proteomes" id="UP001272137">
    <property type="component" value="Unassembled WGS sequence"/>
</dbReference>
<evidence type="ECO:0000313" key="2">
    <source>
        <dbReference type="EMBL" id="MDW9251915.1"/>
    </source>
</evidence>
<dbReference type="KEGG" id="btha:DR62_5353"/>
<dbReference type="EMBL" id="QXCT01000001">
    <property type="protein sequence ID" value="MDW9251915.1"/>
    <property type="molecule type" value="Genomic_DNA"/>
</dbReference>
<dbReference type="RefSeq" id="WP_009898920.1">
    <property type="nucleotide sequence ID" value="NZ_CP008915.2"/>
</dbReference>
<dbReference type="AlphaFoldDB" id="A0AAW9CMP6"/>
<sequence length="95" mass="10322">MSAARPEYKENDMMHRDRKAIASTVAVFASQVGLIAAVRGLLVADGSAPYFVLFAIAAGVLGFVDLYYRPIFAPAFARQRVAFADRGREGVRDPS</sequence>
<name>A0AAW9CMP6_BURTH</name>
<keyword evidence="1" id="KW-0472">Membrane</keyword>